<dbReference type="GO" id="GO:0000500">
    <property type="term" value="C:RNA polymerase I upstream activating factor complex"/>
    <property type="evidence" value="ECO:0007669"/>
    <property type="project" value="InterPro"/>
</dbReference>
<organism evidence="2 3">
    <name type="scientific">Mycena alexandri</name>
    <dbReference type="NCBI Taxonomy" id="1745969"/>
    <lineage>
        <taxon>Eukaryota</taxon>
        <taxon>Fungi</taxon>
        <taxon>Dikarya</taxon>
        <taxon>Basidiomycota</taxon>
        <taxon>Agaricomycotina</taxon>
        <taxon>Agaricomycetes</taxon>
        <taxon>Agaricomycetidae</taxon>
        <taxon>Agaricales</taxon>
        <taxon>Marasmiineae</taxon>
        <taxon>Mycenaceae</taxon>
        <taxon>Mycena</taxon>
    </lineage>
</organism>
<dbReference type="EMBL" id="JARJCM010000004">
    <property type="protein sequence ID" value="KAJ7045421.1"/>
    <property type="molecule type" value="Genomic_DNA"/>
</dbReference>
<keyword evidence="3" id="KW-1185">Reference proteome</keyword>
<dbReference type="GO" id="GO:0000182">
    <property type="term" value="F:rDNA binding"/>
    <property type="evidence" value="ECO:0007669"/>
    <property type="project" value="TreeGrafter"/>
</dbReference>
<feature type="compositionally biased region" description="Acidic residues" evidence="1">
    <location>
        <begin position="269"/>
        <end position="283"/>
    </location>
</feature>
<dbReference type="InterPro" id="IPR039601">
    <property type="entry name" value="Rrn5"/>
</dbReference>
<evidence type="ECO:0000313" key="2">
    <source>
        <dbReference type="EMBL" id="KAJ7045421.1"/>
    </source>
</evidence>
<dbReference type="GO" id="GO:0006361">
    <property type="term" value="P:transcription initiation at RNA polymerase I promoter"/>
    <property type="evidence" value="ECO:0007669"/>
    <property type="project" value="TreeGrafter"/>
</dbReference>
<dbReference type="AlphaFoldDB" id="A0AAD6TF44"/>
<dbReference type="GO" id="GO:0001181">
    <property type="term" value="F:RNA polymerase I general transcription initiation factor activity"/>
    <property type="evidence" value="ECO:0007669"/>
    <property type="project" value="TreeGrafter"/>
</dbReference>
<comment type="caution">
    <text evidence="2">The sequence shown here is derived from an EMBL/GenBank/DDBJ whole genome shotgun (WGS) entry which is preliminary data.</text>
</comment>
<proteinExistence type="predicted"/>
<evidence type="ECO:0000313" key="3">
    <source>
        <dbReference type="Proteomes" id="UP001218188"/>
    </source>
</evidence>
<feature type="region of interest" description="Disordered" evidence="1">
    <location>
        <begin position="398"/>
        <end position="419"/>
    </location>
</feature>
<dbReference type="GO" id="GO:0042790">
    <property type="term" value="P:nucleolar large rRNA transcription by RNA polymerase I"/>
    <property type="evidence" value="ECO:0007669"/>
    <property type="project" value="InterPro"/>
</dbReference>
<dbReference type="Gene3D" id="1.10.10.60">
    <property type="entry name" value="Homeodomain-like"/>
    <property type="match status" value="1"/>
</dbReference>
<dbReference type="PANTHER" id="PTHR28079:SF1">
    <property type="entry name" value="RNA POLYMERASE I-SPECIFIC TRANSCRIPTION INITIATION FACTOR RRN5"/>
    <property type="match status" value="1"/>
</dbReference>
<name>A0AAD6TF44_9AGAR</name>
<dbReference type="InterPro" id="IPR009057">
    <property type="entry name" value="Homeodomain-like_sf"/>
</dbReference>
<dbReference type="SUPFAM" id="SSF46689">
    <property type="entry name" value="Homeodomain-like"/>
    <property type="match status" value="1"/>
</dbReference>
<dbReference type="PANTHER" id="PTHR28079">
    <property type="entry name" value="RNA POLYMERASE I-SPECIFIC TRANSCRIPTION INITIATION FACTOR RRN5"/>
    <property type="match status" value="1"/>
</dbReference>
<dbReference type="Proteomes" id="UP001218188">
    <property type="component" value="Unassembled WGS sequence"/>
</dbReference>
<feature type="compositionally biased region" description="Basic residues" evidence="1">
    <location>
        <begin position="242"/>
        <end position="264"/>
    </location>
</feature>
<evidence type="ECO:0000256" key="1">
    <source>
        <dbReference type="SAM" id="MobiDB-lite"/>
    </source>
</evidence>
<feature type="compositionally biased region" description="Basic residues" evidence="1">
    <location>
        <begin position="210"/>
        <end position="222"/>
    </location>
</feature>
<feature type="region of interest" description="Disordered" evidence="1">
    <location>
        <begin position="182"/>
        <end position="287"/>
    </location>
</feature>
<accession>A0AAD6TF44</accession>
<gene>
    <name evidence="2" type="ORF">C8F04DRAFT_988383</name>
</gene>
<sequence length="501" mass="56616">MSEQYLSDYERHLTQLKAHLSGDIGPSLPSSFVPPAGYWTSREKALFFHALAVHSRLRPDLIADAVKSKTPLDVCAYIDALDRAAAAQPSLRSTLEGAMEVSEAWVDYEEGQARAVVELETEWGEETEAHRRAELLASRFQDDSAYWGWKDEQQRLWKQQDTLGQLDDLHLRMLTKIARDAEDTTAEDNGTPPSTPPPANQPFRDLSPGSRHRLANKLRMRQRRSEAKDWQPDLDPTTYLRRGPKKRKADVKKPRTRYKPRKAKKVEGEVDETPQPELSDDGGTEAQSKVQHALEAQGITATTLTESGVDVFDLTGLSKLMGAHAGDRIASTVSFGTLSVLREILLEFATTVVHQAISMREQELALKRNISVWRLLNENEINDQNVKDALQMHGFKTRNLPTVSSDDGGADDAERRRKSLEERLAQPEFHHIASHRELAPLFVRADESDAGLLPTEMDVDELAAELEDEAELDELDRKAEAVYEKELWQIETVRLDCRQWT</sequence>
<protein>
    <submittedName>
        <fullName evidence="2">Uncharacterized protein</fullName>
    </submittedName>
</protein>
<reference evidence="2" key="1">
    <citation type="submission" date="2023-03" db="EMBL/GenBank/DDBJ databases">
        <title>Massive genome expansion in bonnet fungi (Mycena s.s.) driven by repeated elements and novel gene families across ecological guilds.</title>
        <authorList>
            <consortium name="Lawrence Berkeley National Laboratory"/>
            <person name="Harder C.B."/>
            <person name="Miyauchi S."/>
            <person name="Viragh M."/>
            <person name="Kuo A."/>
            <person name="Thoen E."/>
            <person name="Andreopoulos B."/>
            <person name="Lu D."/>
            <person name="Skrede I."/>
            <person name="Drula E."/>
            <person name="Henrissat B."/>
            <person name="Morin E."/>
            <person name="Kohler A."/>
            <person name="Barry K."/>
            <person name="LaButti K."/>
            <person name="Morin E."/>
            <person name="Salamov A."/>
            <person name="Lipzen A."/>
            <person name="Mereny Z."/>
            <person name="Hegedus B."/>
            <person name="Baldrian P."/>
            <person name="Stursova M."/>
            <person name="Weitz H."/>
            <person name="Taylor A."/>
            <person name="Grigoriev I.V."/>
            <person name="Nagy L.G."/>
            <person name="Martin F."/>
            <person name="Kauserud H."/>
        </authorList>
    </citation>
    <scope>NUCLEOTIDE SEQUENCE</scope>
    <source>
        <strain evidence="2">CBHHK200</strain>
    </source>
</reference>